<comment type="caution">
    <text evidence="6">The sequence shown here is derived from an EMBL/GenBank/DDBJ whole genome shotgun (WGS) entry which is preliminary data.</text>
</comment>
<dbReference type="InterPro" id="IPR001647">
    <property type="entry name" value="HTH_TetR"/>
</dbReference>
<dbReference type="InterPro" id="IPR050109">
    <property type="entry name" value="HTH-type_TetR-like_transc_reg"/>
</dbReference>
<keyword evidence="2 4" id="KW-0238">DNA-binding</keyword>
<keyword evidence="3" id="KW-0804">Transcription</keyword>
<dbReference type="InterPro" id="IPR009057">
    <property type="entry name" value="Homeodomain-like_sf"/>
</dbReference>
<dbReference type="EMBL" id="JBHTJA010000024">
    <property type="protein sequence ID" value="MFD0901718.1"/>
    <property type="molecule type" value="Genomic_DNA"/>
</dbReference>
<evidence type="ECO:0000259" key="5">
    <source>
        <dbReference type="PROSITE" id="PS50977"/>
    </source>
</evidence>
<dbReference type="Proteomes" id="UP001596972">
    <property type="component" value="Unassembled WGS sequence"/>
</dbReference>
<dbReference type="PANTHER" id="PTHR30055:SF234">
    <property type="entry name" value="HTH-TYPE TRANSCRIPTIONAL REGULATOR BETI"/>
    <property type="match status" value="1"/>
</dbReference>
<proteinExistence type="predicted"/>
<accession>A0ABW3EN07</accession>
<evidence type="ECO:0000256" key="4">
    <source>
        <dbReference type="PROSITE-ProRule" id="PRU00335"/>
    </source>
</evidence>
<gene>
    <name evidence="6" type="ORF">ACFQ11_15060</name>
</gene>
<keyword evidence="1" id="KW-0805">Transcription regulation</keyword>
<feature type="domain" description="HTH tetR-type" evidence="5">
    <location>
        <begin position="11"/>
        <end position="71"/>
    </location>
</feature>
<protein>
    <submittedName>
        <fullName evidence="6">Helix-turn-helix domain-containing protein</fullName>
    </submittedName>
</protein>
<reference evidence="7" key="1">
    <citation type="journal article" date="2019" name="Int. J. Syst. Evol. Microbiol.">
        <title>The Global Catalogue of Microorganisms (GCM) 10K type strain sequencing project: providing services to taxonomists for standard genome sequencing and annotation.</title>
        <authorList>
            <consortium name="The Broad Institute Genomics Platform"/>
            <consortium name="The Broad Institute Genome Sequencing Center for Infectious Disease"/>
            <person name="Wu L."/>
            <person name="Ma J."/>
        </authorList>
    </citation>
    <scope>NUCLEOTIDE SEQUENCE [LARGE SCALE GENOMIC DNA]</scope>
    <source>
        <strain evidence="7">JCM 31202</strain>
    </source>
</reference>
<name>A0ABW3EN07_9ACTN</name>
<dbReference type="SUPFAM" id="SSF46689">
    <property type="entry name" value="Homeodomain-like"/>
    <property type="match status" value="1"/>
</dbReference>
<dbReference type="RefSeq" id="WP_378298925.1">
    <property type="nucleotide sequence ID" value="NZ_JBHTJA010000024.1"/>
</dbReference>
<dbReference type="PROSITE" id="PS50977">
    <property type="entry name" value="HTH_TETR_2"/>
    <property type="match status" value="1"/>
</dbReference>
<evidence type="ECO:0000313" key="6">
    <source>
        <dbReference type="EMBL" id="MFD0901718.1"/>
    </source>
</evidence>
<dbReference type="PRINTS" id="PR00455">
    <property type="entry name" value="HTHTETR"/>
</dbReference>
<dbReference type="Pfam" id="PF00440">
    <property type="entry name" value="TetR_N"/>
    <property type="match status" value="1"/>
</dbReference>
<sequence length="355" mass="37054">MVRLTRAQQQERTRAAVLVAARAEFAERGYADAKIDRIAERAELTRGAVYSNFPSKRALYLAVLVDSLDDAEAPEAPPAASLGESLGAFARGRLERLPMSGDSPAGAGLRLRSVAGLFDDDRGRAALAQVTRLEALLLGLALESHAPHVRRVRLAELALTLLTGSGHLAGAAPGFGDPFDVARACRHLAGLDLADAWDPPHLPYAAPATPVRAAWEPPGEQTDEITGRPAGLAADGVVAVLGTGRLGAAEEAVRAARPGERVTVAVVTADPEEVGRLVRLRIGDTVRCLRRAFPPDAWPGLRLVLDERGTVAAAAGVPEPDDGTETAVRVRAGEIVARADGRGAAHAVAAGGTRV</sequence>
<keyword evidence="7" id="KW-1185">Reference proteome</keyword>
<feature type="DNA-binding region" description="H-T-H motif" evidence="4">
    <location>
        <begin position="34"/>
        <end position="53"/>
    </location>
</feature>
<dbReference type="Gene3D" id="1.10.357.10">
    <property type="entry name" value="Tetracycline Repressor, domain 2"/>
    <property type="match status" value="1"/>
</dbReference>
<evidence type="ECO:0000256" key="1">
    <source>
        <dbReference type="ARBA" id="ARBA00023015"/>
    </source>
</evidence>
<dbReference type="PANTHER" id="PTHR30055">
    <property type="entry name" value="HTH-TYPE TRANSCRIPTIONAL REGULATOR RUTR"/>
    <property type="match status" value="1"/>
</dbReference>
<evidence type="ECO:0000313" key="7">
    <source>
        <dbReference type="Proteomes" id="UP001596972"/>
    </source>
</evidence>
<evidence type="ECO:0000256" key="3">
    <source>
        <dbReference type="ARBA" id="ARBA00023163"/>
    </source>
</evidence>
<organism evidence="6 7">
    <name type="scientific">Actinomadura sediminis</name>
    <dbReference type="NCBI Taxonomy" id="1038904"/>
    <lineage>
        <taxon>Bacteria</taxon>
        <taxon>Bacillati</taxon>
        <taxon>Actinomycetota</taxon>
        <taxon>Actinomycetes</taxon>
        <taxon>Streptosporangiales</taxon>
        <taxon>Thermomonosporaceae</taxon>
        <taxon>Actinomadura</taxon>
    </lineage>
</organism>
<evidence type="ECO:0000256" key="2">
    <source>
        <dbReference type="ARBA" id="ARBA00023125"/>
    </source>
</evidence>